<comment type="caution">
    <text evidence="5">The sequence shown here is derived from an EMBL/GenBank/DDBJ whole genome shotgun (WGS) entry which is preliminary data.</text>
</comment>
<dbReference type="InterPro" id="IPR020904">
    <property type="entry name" value="Sc_DH/Rdtase_CS"/>
</dbReference>
<keyword evidence="2" id="KW-0521">NADP</keyword>
<dbReference type="GO" id="GO:0006654">
    <property type="term" value="P:phosphatidic acid biosynthetic process"/>
    <property type="evidence" value="ECO:0007669"/>
    <property type="project" value="TreeGrafter"/>
</dbReference>
<dbReference type="PANTHER" id="PTHR44169">
    <property type="entry name" value="NADPH-DEPENDENT 1-ACYLDIHYDROXYACETONE PHOSPHATE REDUCTASE"/>
    <property type="match status" value="1"/>
</dbReference>
<accession>A0A423XH78</accession>
<dbReference type="InParanoid" id="A0A423XH78"/>
<evidence type="ECO:0000313" key="6">
    <source>
        <dbReference type="Proteomes" id="UP000285146"/>
    </source>
</evidence>
<dbReference type="GO" id="GO:0000140">
    <property type="term" value="F:acylglycerone-phosphate reductase (NADP+) activity"/>
    <property type="evidence" value="ECO:0007669"/>
    <property type="project" value="TreeGrafter"/>
</dbReference>
<dbReference type="SUPFAM" id="SSF51735">
    <property type="entry name" value="NAD(P)-binding Rossmann-fold domains"/>
    <property type="match status" value="1"/>
</dbReference>
<evidence type="ECO:0000313" key="5">
    <source>
        <dbReference type="EMBL" id="ROW15653.1"/>
    </source>
</evidence>
<protein>
    <recommendedName>
        <fullName evidence="7">NADPH-dependent 1-acyldihydroxyacetone phosphate reductase</fullName>
    </recommendedName>
</protein>
<organism evidence="5 6">
    <name type="scientific">Cytospora leucostoma</name>
    <dbReference type="NCBI Taxonomy" id="1230097"/>
    <lineage>
        <taxon>Eukaryota</taxon>
        <taxon>Fungi</taxon>
        <taxon>Dikarya</taxon>
        <taxon>Ascomycota</taxon>
        <taxon>Pezizomycotina</taxon>
        <taxon>Sordariomycetes</taxon>
        <taxon>Sordariomycetidae</taxon>
        <taxon>Diaporthales</taxon>
        <taxon>Cytosporaceae</taxon>
        <taxon>Cytospora</taxon>
    </lineage>
</organism>
<dbReference type="Proteomes" id="UP000285146">
    <property type="component" value="Unassembled WGS sequence"/>
</dbReference>
<evidence type="ECO:0000256" key="3">
    <source>
        <dbReference type="ARBA" id="ARBA00023002"/>
    </source>
</evidence>
<dbReference type="OrthoDB" id="2102561at2759"/>
<dbReference type="GO" id="GO:0004806">
    <property type="term" value="F:triacylglycerol lipase activity"/>
    <property type="evidence" value="ECO:0007669"/>
    <property type="project" value="TreeGrafter"/>
</dbReference>
<dbReference type="PRINTS" id="PR00081">
    <property type="entry name" value="GDHRDH"/>
</dbReference>
<dbReference type="EMBL" id="LKEB01000008">
    <property type="protein sequence ID" value="ROW15653.1"/>
    <property type="molecule type" value="Genomic_DNA"/>
</dbReference>
<dbReference type="Gene3D" id="3.40.50.720">
    <property type="entry name" value="NAD(P)-binding Rossmann-like Domain"/>
    <property type="match status" value="1"/>
</dbReference>
<dbReference type="AlphaFoldDB" id="A0A423XH78"/>
<dbReference type="InterPro" id="IPR002347">
    <property type="entry name" value="SDR_fam"/>
</dbReference>
<gene>
    <name evidence="5" type="ORF">VPNG_02091</name>
</gene>
<dbReference type="PRINTS" id="PR00080">
    <property type="entry name" value="SDRFAMILY"/>
</dbReference>
<evidence type="ECO:0000256" key="1">
    <source>
        <dbReference type="ARBA" id="ARBA00006484"/>
    </source>
</evidence>
<dbReference type="PANTHER" id="PTHR44169:SF6">
    <property type="entry name" value="NADPH-DEPENDENT 1-ACYLDIHYDROXYACETONE PHOSPHATE REDUCTASE"/>
    <property type="match status" value="1"/>
</dbReference>
<sequence length="286" mass="30680">MASAVVQKKTVFITGCSNGSIGAAISKILLTHDFHVFAGVRSASKATDLAVLSNVDIVEIDVTLPETISKAKQFVAERTGGKLDVLVNTAGVEGVRPLLDVDIAWAKEIYDVNVWGILSVIQEFAPLVIEAKGIIANFSSIGSKVPMCWAGIYSSSKAAIAQLSETLRIELAPLGVRVVTVMCGSANTPIFNKPGGQLHLPEGSYYAGHGIEEVANKQRDDHQGESMDVDELAQSLVRGILSGTQKPVWAGTYAALVRWGALLFPRWYIDWSSNIGRGLEVFKPSK</sequence>
<evidence type="ECO:0000256" key="4">
    <source>
        <dbReference type="RuleBase" id="RU000363"/>
    </source>
</evidence>
<dbReference type="PROSITE" id="PS00061">
    <property type="entry name" value="ADH_SHORT"/>
    <property type="match status" value="1"/>
</dbReference>
<name>A0A423XH78_9PEZI</name>
<dbReference type="Pfam" id="PF00106">
    <property type="entry name" value="adh_short"/>
    <property type="match status" value="1"/>
</dbReference>
<reference evidence="5 6" key="1">
    <citation type="submission" date="2015-09" db="EMBL/GenBank/DDBJ databases">
        <title>Host preference determinants of Valsa canker pathogens revealed by comparative genomics.</title>
        <authorList>
            <person name="Yin Z."/>
            <person name="Huang L."/>
        </authorList>
    </citation>
    <scope>NUCLEOTIDE SEQUENCE [LARGE SCALE GENOMIC DNA]</scope>
    <source>
        <strain evidence="5 6">SXYLt</strain>
    </source>
</reference>
<dbReference type="GO" id="GO:0019433">
    <property type="term" value="P:triglyceride catabolic process"/>
    <property type="evidence" value="ECO:0007669"/>
    <property type="project" value="TreeGrafter"/>
</dbReference>
<comment type="similarity">
    <text evidence="1 4">Belongs to the short-chain dehydrogenases/reductases (SDR) family.</text>
</comment>
<keyword evidence="3" id="KW-0560">Oxidoreductase</keyword>
<evidence type="ECO:0008006" key="7">
    <source>
        <dbReference type="Google" id="ProtNLM"/>
    </source>
</evidence>
<proteinExistence type="inferred from homology"/>
<keyword evidence="6" id="KW-1185">Reference proteome</keyword>
<evidence type="ECO:0000256" key="2">
    <source>
        <dbReference type="ARBA" id="ARBA00022857"/>
    </source>
</evidence>
<dbReference type="InterPro" id="IPR036291">
    <property type="entry name" value="NAD(P)-bd_dom_sf"/>
</dbReference>
<dbReference type="GO" id="GO:0005811">
    <property type="term" value="C:lipid droplet"/>
    <property type="evidence" value="ECO:0007669"/>
    <property type="project" value="TreeGrafter"/>
</dbReference>
<dbReference type="GO" id="GO:0005783">
    <property type="term" value="C:endoplasmic reticulum"/>
    <property type="evidence" value="ECO:0007669"/>
    <property type="project" value="TreeGrafter"/>
</dbReference>
<dbReference type="STRING" id="1230097.A0A423XH78"/>